<feature type="domain" description="Thiazolinyl imine reductase-like C-terminal" evidence="2">
    <location>
        <begin position="152"/>
        <end position="247"/>
    </location>
</feature>
<dbReference type="SUPFAM" id="SSF51735">
    <property type="entry name" value="NAD(P)-binding Rossmann-fold domains"/>
    <property type="match status" value="1"/>
</dbReference>
<dbReference type="RefSeq" id="WP_185004116.1">
    <property type="nucleotide sequence ID" value="NZ_BAAAUI010000004.1"/>
</dbReference>
<dbReference type="PANTHER" id="PTHR43377:SF1">
    <property type="entry name" value="BILIVERDIN REDUCTASE A"/>
    <property type="match status" value="1"/>
</dbReference>
<keyword evidence="4" id="KW-1185">Reference proteome</keyword>
<feature type="domain" description="Gfo/Idh/MocA-like oxidoreductase N-terminal" evidence="1">
    <location>
        <begin position="10"/>
        <end position="125"/>
    </location>
</feature>
<dbReference type="InterPro" id="IPR010091">
    <property type="entry name" value="Thiazolinyl_imide_reductase"/>
</dbReference>
<sequence>MNQAQPRSARVVVAGTAFGRVYLDAVRAAPESFALAGVLSTGGAYSRALASRHDVPLYTAVDQVPEVDIACVVVRSGLLGGPGSELAQAFLSRGTHVLQEHPVHAGEIADNLRAARRGGAAYAVNTLYPDLAPVRRFLAAVEVLRRSGPLRFVDAACANQVAYPLVEILARIAGSVRPFGFGETSGPDDQPYRALHATVGGLPVTLRVQNQLHPADADNHAHFFHRITVGGDAGVLTLADTHGPVLWQPRLHAGRDDTGRLIMAGPGTDRLAATSTTVLGPEAGSFHQVFAELWPDAVRTALHRLVQDIGEPARRARTGQWALGVATAWSALTARLGVPQPIHPEEPPVLPVGELLAAVAAEDARGTR</sequence>
<dbReference type="AlphaFoldDB" id="A0A7W7FTK1"/>
<dbReference type="EMBL" id="JACHMH010000001">
    <property type="protein sequence ID" value="MBB4678261.1"/>
    <property type="molecule type" value="Genomic_DNA"/>
</dbReference>
<dbReference type="NCBIfam" id="TIGR01761">
    <property type="entry name" value="thiaz-red"/>
    <property type="match status" value="1"/>
</dbReference>
<dbReference type="Proteomes" id="UP000533598">
    <property type="component" value="Unassembled WGS sequence"/>
</dbReference>
<dbReference type="InterPro" id="IPR000683">
    <property type="entry name" value="Gfo/Idh/MocA-like_OxRdtase_N"/>
</dbReference>
<evidence type="ECO:0000313" key="4">
    <source>
        <dbReference type="Proteomes" id="UP000533598"/>
    </source>
</evidence>
<accession>A0A7W7FTK1</accession>
<gene>
    <name evidence="3" type="ORF">HNR67_004379</name>
</gene>
<dbReference type="InterPro" id="IPR048655">
    <property type="entry name" value="Irp3-like_C"/>
</dbReference>
<dbReference type="PANTHER" id="PTHR43377">
    <property type="entry name" value="BILIVERDIN REDUCTASE A"/>
    <property type="match status" value="1"/>
</dbReference>
<evidence type="ECO:0000259" key="2">
    <source>
        <dbReference type="Pfam" id="PF21390"/>
    </source>
</evidence>
<organism evidence="3 4">
    <name type="scientific">Crossiella cryophila</name>
    <dbReference type="NCBI Taxonomy" id="43355"/>
    <lineage>
        <taxon>Bacteria</taxon>
        <taxon>Bacillati</taxon>
        <taxon>Actinomycetota</taxon>
        <taxon>Actinomycetes</taxon>
        <taxon>Pseudonocardiales</taxon>
        <taxon>Pseudonocardiaceae</taxon>
        <taxon>Crossiella</taxon>
    </lineage>
</organism>
<dbReference type="Gene3D" id="3.30.360.10">
    <property type="entry name" value="Dihydrodipicolinate Reductase, domain 2"/>
    <property type="match status" value="1"/>
</dbReference>
<dbReference type="GO" id="GO:0000166">
    <property type="term" value="F:nucleotide binding"/>
    <property type="evidence" value="ECO:0007669"/>
    <property type="project" value="InterPro"/>
</dbReference>
<dbReference type="Pfam" id="PF01408">
    <property type="entry name" value="GFO_IDH_MocA"/>
    <property type="match status" value="1"/>
</dbReference>
<dbReference type="Gene3D" id="3.40.50.720">
    <property type="entry name" value="NAD(P)-binding Rossmann-like Domain"/>
    <property type="match status" value="1"/>
</dbReference>
<name>A0A7W7FTK1_9PSEU</name>
<comment type="caution">
    <text evidence="3">The sequence shown here is derived from an EMBL/GenBank/DDBJ whole genome shotgun (WGS) entry which is preliminary data.</text>
</comment>
<evidence type="ECO:0000259" key="1">
    <source>
        <dbReference type="Pfam" id="PF01408"/>
    </source>
</evidence>
<evidence type="ECO:0000313" key="3">
    <source>
        <dbReference type="EMBL" id="MBB4678261.1"/>
    </source>
</evidence>
<proteinExistence type="predicted"/>
<reference evidence="3 4" key="1">
    <citation type="submission" date="2020-08" db="EMBL/GenBank/DDBJ databases">
        <title>Sequencing the genomes of 1000 actinobacteria strains.</title>
        <authorList>
            <person name="Klenk H.-P."/>
        </authorList>
    </citation>
    <scope>NUCLEOTIDE SEQUENCE [LARGE SCALE GENOMIC DNA]</scope>
    <source>
        <strain evidence="3 4">DSM 44230</strain>
    </source>
</reference>
<dbReference type="InterPro" id="IPR036291">
    <property type="entry name" value="NAD(P)-bd_dom_sf"/>
</dbReference>
<protein>
    <submittedName>
        <fullName evidence="3">Thiazolinyl imide reductase</fullName>
    </submittedName>
</protein>
<dbReference type="InterPro" id="IPR051450">
    <property type="entry name" value="Gfo/Idh/MocA_Oxidoreductases"/>
</dbReference>
<dbReference type="Pfam" id="PF21390">
    <property type="entry name" value="Irp3-like_C"/>
    <property type="match status" value="1"/>
</dbReference>